<evidence type="ECO:0000313" key="3">
    <source>
        <dbReference type="Proteomes" id="UP000057158"/>
    </source>
</evidence>
<dbReference type="PATRIC" id="fig|1603606.3.peg.3642"/>
<proteinExistence type="predicted"/>
<dbReference type="AlphaFoldDB" id="A0A0M4D5H2"/>
<feature type="signal peptide" evidence="1">
    <location>
        <begin position="1"/>
        <end position="20"/>
    </location>
</feature>
<dbReference type="EMBL" id="CP010802">
    <property type="protein sequence ID" value="ALC18101.1"/>
    <property type="molecule type" value="Genomic_DNA"/>
</dbReference>
<keyword evidence="3" id="KW-1185">Reference proteome</keyword>
<name>A0A0M4D5H2_9BACT</name>
<organism evidence="2 3">
    <name type="scientific">Desulfuromonas soudanensis</name>
    <dbReference type="NCBI Taxonomy" id="1603606"/>
    <lineage>
        <taxon>Bacteria</taxon>
        <taxon>Pseudomonadati</taxon>
        <taxon>Thermodesulfobacteriota</taxon>
        <taxon>Desulfuromonadia</taxon>
        <taxon>Desulfuromonadales</taxon>
        <taxon>Desulfuromonadaceae</taxon>
        <taxon>Desulfuromonas</taxon>
    </lineage>
</organism>
<reference evidence="2 3" key="1">
    <citation type="submission" date="2015-07" db="EMBL/GenBank/DDBJ databases">
        <title>Isolation and Genomic Characterization of a Novel Halophilic Metal-Reducing Deltaproteobacterium from the Deep Subsurface.</title>
        <authorList>
            <person name="Badalamenti J.P."/>
            <person name="Summers Z.M."/>
            <person name="Gralnick J.A."/>
            <person name="Bond D.R."/>
        </authorList>
    </citation>
    <scope>NUCLEOTIDE SEQUENCE [LARGE SCALE GENOMIC DNA]</scope>
    <source>
        <strain evidence="2 3">WTL</strain>
    </source>
</reference>
<sequence length="189" mass="20340">MRKSLLFALLISLLAVSAQATSLEVGFSDERAQFALTVPIVEDNYGTAKFYGRFLYNDDEPTTLGSGGFEFSGTPGNVPGLELGVGAQLFVGATHHDQDILAAGIGIRPSYAPPALGGLGFSAKLYYAPKIFSTLDVERLVEAGGRVFYAITPKIRIFAEYQNIRADFDGPRNGWTIDEGLMGGFSARF</sequence>
<evidence type="ECO:0000313" key="2">
    <source>
        <dbReference type="EMBL" id="ALC18101.1"/>
    </source>
</evidence>
<protein>
    <submittedName>
        <fullName evidence="2">YfaZ</fullName>
    </submittedName>
</protein>
<evidence type="ECO:0000256" key="1">
    <source>
        <dbReference type="SAM" id="SignalP"/>
    </source>
</evidence>
<dbReference type="KEGG" id="des:DSOUD_3382"/>
<dbReference type="STRING" id="1603606.DSOUD_3382"/>
<dbReference type="Proteomes" id="UP000057158">
    <property type="component" value="Chromosome"/>
</dbReference>
<feature type="chain" id="PRO_5005791899" evidence="1">
    <location>
        <begin position="21"/>
        <end position="189"/>
    </location>
</feature>
<dbReference type="InterPro" id="IPR009998">
    <property type="entry name" value="YfaZ"/>
</dbReference>
<dbReference type="Pfam" id="PF07437">
    <property type="entry name" value="YfaZ"/>
    <property type="match status" value="1"/>
</dbReference>
<dbReference type="RefSeq" id="WP_053552050.1">
    <property type="nucleotide sequence ID" value="NZ_CP010802.1"/>
</dbReference>
<dbReference type="OrthoDB" id="5402455at2"/>
<accession>A0A0M4D5H2</accession>
<keyword evidence="1" id="KW-0732">Signal</keyword>
<gene>
    <name evidence="2" type="ORF">DSOUD_3382</name>
</gene>